<organism evidence="2 3">
    <name type="scientific">Parthenolecanium corni</name>
    <dbReference type="NCBI Taxonomy" id="536013"/>
    <lineage>
        <taxon>Eukaryota</taxon>
        <taxon>Metazoa</taxon>
        <taxon>Ecdysozoa</taxon>
        <taxon>Arthropoda</taxon>
        <taxon>Hexapoda</taxon>
        <taxon>Insecta</taxon>
        <taxon>Pterygota</taxon>
        <taxon>Neoptera</taxon>
        <taxon>Paraneoptera</taxon>
        <taxon>Hemiptera</taxon>
        <taxon>Sternorrhyncha</taxon>
        <taxon>Coccoidea</taxon>
        <taxon>Coccidae</taxon>
        <taxon>Parthenolecanium</taxon>
    </lineage>
</organism>
<dbReference type="InterPro" id="IPR002110">
    <property type="entry name" value="Ankyrin_rpt"/>
</dbReference>
<dbReference type="SUPFAM" id="SSF48403">
    <property type="entry name" value="Ankyrin repeat"/>
    <property type="match status" value="1"/>
</dbReference>
<feature type="domain" description="SOCS box" evidence="1">
    <location>
        <begin position="381"/>
        <end position="446"/>
    </location>
</feature>
<accession>A0AAN9T5H7</accession>
<dbReference type="PROSITE" id="PS50225">
    <property type="entry name" value="SOCS"/>
    <property type="match status" value="1"/>
</dbReference>
<dbReference type="EMBL" id="JBBCAQ010000037">
    <property type="protein sequence ID" value="KAK7573945.1"/>
    <property type="molecule type" value="Genomic_DNA"/>
</dbReference>
<dbReference type="AlphaFoldDB" id="A0AAN9T5H7"/>
<dbReference type="InterPro" id="IPR036036">
    <property type="entry name" value="SOCS_box-like_dom_sf"/>
</dbReference>
<comment type="caution">
    <text evidence="2">The sequence shown here is derived from an EMBL/GenBank/DDBJ whole genome shotgun (WGS) entry which is preliminary data.</text>
</comment>
<dbReference type="Gene3D" id="1.25.40.20">
    <property type="entry name" value="Ankyrin repeat-containing domain"/>
    <property type="match status" value="1"/>
</dbReference>
<dbReference type="CDD" id="cd03587">
    <property type="entry name" value="SOCS"/>
    <property type="match status" value="1"/>
</dbReference>
<name>A0AAN9T5H7_9HEMI</name>
<dbReference type="InterPro" id="IPR001496">
    <property type="entry name" value="SOCS_box"/>
</dbReference>
<gene>
    <name evidence="2" type="ORF">V9T40_011136</name>
</gene>
<dbReference type="GO" id="GO:0035556">
    <property type="term" value="P:intracellular signal transduction"/>
    <property type="evidence" value="ECO:0007669"/>
    <property type="project" value="InterPro"/>
</dbReference>
<keyword evidence="3" id="KW-1185">Reference proteome</keyword>
<evidence type="ECO:0000313" key="3">
    <source>
        <dbReference type="Proteomes" id="UP001367676"/>
    </source>
</evidence>
<sequence>MLKNARAFNITDGEPRVVIHAHTPHVHSSRVLAFPVGAAVAVATEPLHHFEACVTQHHSTLMNCTNFLGCTPDNSNRCVRILYEKGAKIDICDASGRTALDYAAGCGKPEKLECMLQCTETSVIKSWVFSRLKVLHEEDTFYLLISSLPCSTIRSGNVECLEIILSSDKLSQSILQAPKIRRREHKCVVYSPLAYLFKRMQYIEDEEFNSYLQLLLKHKIVMLDEFFKVYEVKWPECEIQFHSPFTYILNEGWPFSKIQHYFHLLNANDITIDYSLQCYHDNTESFATFTNYACYYKPVLHVMLENNIEVLNLIVSNSAILEPDEMILQYHKFVDVLCNQRGVVINEATNFLQFKEKYRSIFEYSMSLKPTYYKQPEAYDQLRHQLYPYNNIGEEFSKSTLQQLCRTVIRQHLREPTLEGNLRNFHRKILELPLSTLLKDYLLFKY</sequence>
<dbReference type="Pfam" id="PF07525">
    <property type="entry name" value="SOCS_box"/>
    <property type="match status" value="1"/>
</dbReference>
<dbReference type="Proteomes" id="UP001367676">
    <property type="component" value="Unassembled WGS sequence"/>
</dbReference>
<protein>
    <recommendedName>
        <fullName evidence="1">SOCS box domain-containing protein</fullName>
    </recommendedName>
</protein>
<dbReference type="SUPFAM" id="SSF158235">
    <property type="entry name" value="SOCS box-like"/>
    <property type="match status" value="1"/>
</dbReference>
<evidence type="ECO:0000313" key="2">
    <source>
        <dbReference type="EMBL" id="KAK7573945.1"/>
    </source>
</evidence>
<dbReference type="SMART" id="SM00969">
    <property type="entry name" value="SOCS_box"/>
    <property type="match status" value="1"/>
</dbReference>
<evidence type="ECO:0000259" key="1">
    <source>
        <dbReference type="PROSITE" id="PS50225"/>
    </source>
</evidence>
<dbReference type="InterPro" id="IPR036770">
    <property type="entry name" value="Ankyrin_rpt-contain_sf"/>
</dbReference>
<reference evidence="2 3" key="1">
    <citation type="submission" date="2024-03" db="EMBL/GenBank/DDBJ databases">
        <title>Adaptation during the transition from Ophiocordyceps entomopathogen to insect associate is accompanied by gene loss and intensified selection.</title>
        <authorList>
            <person name="Ward C.M."/>
            <person name="Onetto C.A."/>
            <person name="Borneman A.R."/>
        </authorList>
    </citation>
    <scope>NUCLEOTIDE SEQUENCE [LARGE SCALE GENOMIC DNA]</scope>
    <source>
        <strain evidence="2">AWRI1</strain>
        <tissue evidence="2">Single Adult Female</tissue>
    </source>
</reference>
<proteinExistence type="predicted"/>
<dbReference type="Pfam" id="PF13637">
    <property type="entry name" value="Ank_4"/>
    <property type="match status" value="1"/>
</dbReference>